<evidence type="ECO:0000259" key="1">
    <source>
        <dbReference type="Pfam" id="PF01636"/>
    </source>
</evidence>
<dbReference type="Proteomes" id="UP001516662">
    <property type="component" value="Unassembled WGS sequence"/>
</dbReference>
<gene>
    <name evidence="2" type="ORF">IMZ08_17575</name>
</gene>
<dbReference type="Pfam" id="PF01636">
    <property type="entry name" value="APH"/>
    <property type="match status" value="1"/>
</dbReference>
<protein>
    <submittedName>
        <fullName evidence="2">Phosphotransferase</fullName>
    </submittedName>
</protein>
<dbReference type="Gene3D" id="3.90.1200.10">
    <property type="match status" value="1"/>
</dbReference>
<feature type="domain" description="Aminoglycoside phosphotransferase" evidence="1">
    <location>
        <begin position="122"/>
        <end position="172"/>
    </location>
</feature>
<keyword evidence="3" id="KW-1185">Reference proteome</keyword>
<dbReference type="EMBL" id="JADCLJ010000024">
    <property type="protein sequence ID" value="MBE4909848.1"/>
    <property type="molecule type" value="Genomic_DNA"/>
</dbReference>
<dbReference type="RefSeq" id="WP_193539722.1">
    <property type="nucleotide sequence ID" value="NZ_JADCLJ010000024.1"/>
</dbReference>
<evidence type="ECO:0000313" key="3">
    <source>
        <dbReference type="Proteomes" id="UP001516662"/>
    </source>
</evidence>
<reference evidence="2 3" key="1">
    <citation type="submission" date="2020-10" db="EMBL/GenBank/DDBJ databases">
        <title>Bacillus sp. HD4P25, an endophyte from a halophyte.</title>
        <authorList>
            <person name="Sun J.-Q."/>
        </authorList>
    </citation>
    <scope>NUCLEOTIDE SEQUENCE [LARGE SCALE GENOMIC DNA]</scope>
    <source>
        <strain evidence="2 3">YIM 93174</strain>
    </source>
</reference>
<sequence>MENLDKKEETLAGGNVSNVIRLGDTVRRELKQDSNKIHKLLKHLENKGFWYAPKFLGIDDKNREILSFIQGEAGNYPLKEYMWSDEVLKEIAKILRQYHDAVRDFPLSDEWKPIDNTPNKIEVVCHNDFAIYNLIFNHEKPVGIIDFDVAAPGPRLWDIAYTLYTCIPLSRLYHTETGKAVYYNSTLDAERIKRRIELFFETYGVKGMEDDYLEMVLLRLEGLCKYMKRKAGEGDKAFQKMIDEGHLDHYQLDIEFIRQHGEEWI</sequence>
<dbReference type="SUPFAM" id="SSF56112">
    <property type="entry name" value="Protein kinase-like (PK-like)"/>
    <property type="match status" value="1"/>
</dbReference>
<evidence type="ECO:0000313" key="2">
    <source>
        <dbReference type="EMBL" id="MBE4909848.1"/>
    </source>
</evidence>
<dbReference type="InterPro" id="IPR002575">
    <property type="entry name" value="Aminoglycoside_PTrfase"/>
</dbReference>
<dbReference type="InterPro" id="IPR011009">
    <property type="entry name" value="Kinase-like_dom_sf"/>
</dbReference>
<proteinExistence type="predicted"/>
<comment type="caution">
    <text evidence="2">The sequence shown here is derived from an EMBL/GenBank/DDBJ whole genome shotgun (WGS) entry which is preliminary data.</text>
</comment>
<organism evidence="2 3">
    <name type="scientific">Litchfieldia luteola</name>
    <dbReference type="NCBI Taxonomy" id="682179"/>
    <lineage>
        <taxon>Bacteria</taxon>
        <taxon>Bacillati</taxon>
        <taxon>Bacillota</taxon>
        <taxon>Bacilli</taxon>
        <taxon>Bacillales</taxon>
        <taxon>Bacillaceae</taxon>
        <taxon>Litchfieldia</taxon>
    </lineage>
</organism>
<accession>A0ABR9QMW7</accession>
<name>A0ABR9QMW7_9BACI</name>